<sequence>MAPTAAEVALKLAALGIAASSREVESVAKALARLAAGRA</sequence>
<protein>
    <recommendedName>
        <fullName evidence="3">N-acetyltransferase YedL</fullName>
    </recommendedName>
</protein>
<dbReference type="EMBL" id="JDTF01000004">
    <property type="protein sequence ID" value="EXX94740.1"/>
    <property type="molecule type" value="Genomic_DNA"/>
</dbReference>
<comment type="caution">
    <text evidence="1">The sequence shown here is derived from an EMBL/GenBank/DDBJ whole genome shotgun (WGS) entry which is preliminary data.</text>
</comment>
<evidence type="ECO:0000313" key="1">
    <source>
        <dbReference type="EMBL" id="EXX94740.1"/>
    </source>
</evidence>
<name>A0ABN0RZK7_9BORD</name>
<accession>A0ABN0RZK7</accession>
<proteinExistence type="predicted"/>
<dbReference type="Proteomes" id="UP000023104">
    <property type="component" value="Unassembled WGS sequence"/>
</dbReference>
<organism evidence="1 2">
    <name type="scientific">Bordetella holmesii 1058</name>
    <dbReference type="NCBI Taxonomy" id="1247648"/>
    <lineage>
        <taxon>Bacteria</taxon>
        <taxon>Pseudomonadati</taxon>
        <taxon>Pseudomonadota</taxon>
        <taxon>Betaproteobacteria</taxon>
        <taxon>Burkholderiales</taxon>
        <taxon>Alcaligenaceae</taxon>
        <taxon>Bordetella</taxon>
    </lineage>
</organism>
<keyword evidence="2" id="KW-1185">Reference proteome</keyword>
<evidence type="ECO:0000313" key="2">
    <source>
        <dbReference type="Proteomes" id="UP000023104"/>
    </source>
</evidence>
<gene>
    <name evidence="1" type="ORF">D559_2162</name>
</gene>
<evidence type="ECO:0008006" key="3">
    <source>
        <dbReference type="Google" id="ProtNLM"/>
    </source>
</evidence>
<reference evidence="1 2" key="1">
    <citation type="submission" date="2014-02" db="EMBL/GenBank/DDBJ databases">
        <title>Whole Genome Sequencing Of Bordetella Holmesii, An Emerging Opportunistic Infection Of Humans.</title>
        <authorList>
            <person name="Tettelin H."/>
            <person name="Hooven T.A."/>
            <person name="Hine E."/>
            <person name="Su Q."/>
            <person name="Huard R.C."/>
            <person name="Della-Latta P."/>
            <person name="Daugherty S.C."/>
            <person name="Agrawal S."/>
            <person name="Sengamalay N."/>
            <person name="Tallon L.J."/>
            <person name="Sadzewicz L."/>
            <person name="Whittier S."/>
            <person name="Fraser C.M."/>
            <person name="Ratner A.J."/>
        </authorList>
    </citation>
    <scope>NUCLEOTIDE SEQUENCE [LARGE SCALE GENOMIC DNA]</scope>
    <source>
        <strain evidence="1 2">1058</strain>
    </source>
</reference>